<comment type="caution">
    <text evidence="6">The sequence shown here is derived from an EMBL/GenBank/DDBJ whole genome shotgun (WGS) entry which is preliminary data.</text>
</comment>
<dbReference type="InterPro" id="IPR002736">
    <property type="entry name" value="CitG"/>
</dbReference>
<dbReference type="PANTHER" id="PTHR30201:SF2">
    <property type="entry name" value="2-(5''-TRIPHOSPHORIBOSYL)-3'-DEPHOSPHOCOENZYME-A SYNTHASE"/>
    <property type="match status" value="1"/>
</dbReference>
<evidence type="ECO:0000256" key="5">
    <source>
        <dbReference type="ARBA" id="ARBA00022840"/>
    </source>
</evidence>
<keyword evidence="5" id="KW-0067">ATP-binding</keyword>
<dbReference type="RefSeq" id="WP_227513609.1">
    <property type="nucleotide sequence ID" value="NZ_LXHE01000003.1"/>
</dbReference>
<evidence type="ECO:0000313" key="6">
    <source>
        <dbReference type="EMBL" id="OAV01595.1"/>
    </source>
</evidence>
<reference evidence="6 7" key="1">
    <citation type="journal article" date="2016" name="Genome Biol. Evol.">
        <title>Comparative Genomic Analyses of the Moraxella catarrhalis Serosensitive and Seroresistant Lineages Demonstrate Their Independent Evolution.</title>
        <authorList>
            <person name="Earl J.P."/>
            <person name="de Vries S.P."/>
            <person name="Ahmed A."/>
            <person name="Powell E."/>
            <person name="Schultz M.P."/>
            <person name="Hermans P.W."/>
            <person name="Hill D.J."/>
            <person name="Zhou Z."/>
            <person name="Constantinidou C.I."/>
            <person name="Hu F.Z."/>
            <person name="Bootsma H.J."/>
            <person name="Ehrlich G.D."/>
        </authorList>
    </citation>
    <scope>NUCLEOTIDE SEQUENCE [LARGE SCALE GENOMIC DNA]</scope>
    <source>
        <strain evidence="6 7">Z7574</strain>
    </source>
</reference>
<name>A0A7Z1A4P3_MORCA</name>
<gene>
    <name evidence="6" type="ORF">AO382_0642</name>
</gene>
<dbReference type="Proteomes" id="UP000078446">
    <property type="component" value="Unassembled WGS sequence"/>
</dbReference>
<dbReference type="GO" id="GO:0046917">
    <property type="term" value="F:triphosphoribosyl-dephospho-CoA synthase activity"/>
    <property type="evidence" value="ECO:0007669"/>
    <property type="project" value="UniProtKB-EC"/>
</dbReference>
<evidence type="ECO:0000256" key="2">
    <source>
        <dbReference type="ARBA" id="ARBA00012074"/>
    </source>
</evidence>
<dbReference type="GO" id="GO:0051191">
    <property type="term" value="P:prosthetic group biosynthetic process"/>
    <property type="evidence" value="ECO:0007669"/>
    <property type="project" value="TreeGrafter"/>
</dbReference>
<evidence type="ECO:0000256" key="4">
    <source>
        <dbReference type="ARBA" id="ARBA00022741"/>
    </source>
</evidence>
<evidence type="ECO:0000313" key="7">
    <source>
        <dbReference type="Proteomes" id="UP000078446"/>
    </source>
</evidence>
<dbReference type="EMBL" id="LXHE01000003">
    <property type="protein sequence ID" value="OAV01595.1"/>
    <property type="molecule type" value="Genomic_DNA"/>
</dbReference>
<dbReference type="NCBIfam" id="TIGR03132">
    <property type="entry name" value="malonate_mdcB"/>
    <property type="match status" value="1"/>
</dbReference>
<comment type="catalytic activity">
    <reaction evidence="1">
        <text>3'-dephospho-CoA + ATP = 2'-(5''-triphospho-alpha-D-ribosyl)-3'-dephospho-CoA + adenine</text>
        <dbReference type="Rhea" id="RHEA:15117"/>
        <dbReference type="ChEBI" id="CHEBI:16708"/>
        <dbReference type="ChEBI" id="CHEBI:30616"/>
        <dbReference type="ChEBI" id="CHEBI:57328"/>
        <dbReference type="ChEBI" id="CHEBI:61378"/>
        <dbReference type="EC" id="2.4.2.52"/>
    </reaction>
</comment>
<dbReference type="GO" id="GO:0016757">
    <property type="term" value="F:glycosyltransferase activity"/>
    <property type="evidence" value="ECO:0007669"/>
    <property type="project" value="UniProtKB-KW"/>
</dbReference>
<protein>
    <recommendedName>
        <fullName evidence="2">triphosphoribosyl-dephospho-CoA synthase</fullName>
        <ecNumber evidence="2">2.4.2.52</ecNumber>
    </recommendedName>
</protein>
<keyword evidence="3 6" id="KW-0808">Transferase</keyword>
<sequence>MKRLDYHFFYPAHASTLGADMCHAIDALARDALTAEAALEHKPGLVCPSSNNSHPDMDFALFCRSIDALTGYFADMVWFGYAQVDFESIRQRAIQAETLMLQATGGINTHRGAIFNLGFMCLAIGRLLAQDEPLSADNICTAIITHWQYDLLHTLPRKADSHGQQMRQAYGISGAIEEVASGFMSIRRHALPCLQHAKALMSGDASAEQAHLQTLLTLIAHISDSNIVWRGGMARLQQAQALAQDFLRMGGMYQPDAYAALQRIRDYFSEQGLSAGGSADLLGATIFLDKVVHDEYRSYL</sequence>
<evidence type="ECO:0000256" key="3">
    <source>
        <dbReference type="ARBA" id="ARBA00022679"/>
    </source>
</evidence>
<keyword evidence="4" id="KW-0547">Nucleotide-binding</keyword>
<proteinExistence type="predicted"/>
<dbReference type="PANTHER" id="PTHR30201">
    <property type="entry name" value="TRIPHOSPHORIBOSYL-DEPHOSPHO-COA SYNTHASE"/>
    <property type="match status" value="1"/>
</dbReference>
<accession>A0A7Z1A4P3</accession>
<evidence type="ECO:0000256" key="1">
    <source>
        <dbReference type="ARBA" id="ARBA00001210"/>
    </source>
</evidence>
<dbReference type="InterPro" id="IPR017555">
    <property type="entry name" value="TriPribosyl-deP-CoA_syn"/>
</dbReference>
<organism evidence="6 7">
    <name type="scientific">Moraxella catarrhalis</name>
    <name type="common">Branhamella catarrhalis</name>
    <dbReference type="NCBI Taxonomy" id="480"/>
    <lineage>
        <taxon>Bacteria</taxon>
        <taxon>Pseudomonadati</taxon>
        <taxon>Pseudomonadota</taxon>
        <taxon>Gammaproteobacteria</taxon>
        <taxon>Moraxellales</taxon>
        <taxon>Moraxellaceae</taxon>
        <taxon>Moraxella</taxon>
    </lineage>
</organism>
<dbReference type="Gene3D" id="1.10.4200.10">
    <property type="entry name" value="Triphosphoribosyl-dephospho-CoA protein"/>
    <property type="match status" value="2"/>
</dbReference>
<keyword evidence="6" id="KW-0328">Glycosyltransferase</keyword>
<dbReference type="EC" id="2.4.2.52" evidence="2"/>
<dbReference type="AlphaFoldDB" id="A0A7Z1A4P3"/>
<dbReference type="GO" id="GO:0005524">
    <property type="term" value="F:ATP binding"/>
    <property type="evidence" value="ECO:0007669"/>
    <property type="project" value="UniProtKB-KW"/>
</dbReference>
<dbReference type="Pfam" id="PF01874">
    <property type="entry name" value="CitG"/>
    <property type="match status" value="1"/>
</dbReference>